<name>A0A6A6UTR1_9PEZI</name>
<organism evidence="5 6">
    <name type="scientific">Microthyrium microscopicum</name>
    <dbReference type="NCBI Taxonomy" id="703497"/>
    <lineage>
        <taxon>Eukaryota</taxon>
        <taxon>Fungi</taxon>
        <taxon>Dikarya</taxon>
        <taxon>Ascomycota</taxon>
        <taxon>Pezizomycotina</taxon>
        <taxon>Dothideomycetes</taxon>
        <taxon>Dothideomycetes incertae sedis</taxon>
        <taxon>Microthyriales</taxon>
        <taxon>Microthyriaceae</taxon>
        <taxon>Microthyrium</taxon>
    </lineage>
</organism>
<feature type="compositionally biased region" description="Acidic residues" evidence="4">
    <location>
        <begin position="623"/>
        <end position="633"/>
    </location>
</feature>
<dbReference type="PRINTS" id="PR01415">
    <property type="entry name" value="ANKYRIN"/>
</dbReference>
<protein>
    <submittedName>
        <fullName evidence="5">Ankyrin</fullName>
    </submittedName>
</protein>
<dbReference type="Pfam" id="PF12796">
    <property type="entry name" value="Ank_2"/>
    <property type="match status" value="2"/>
</dbReference>
<dbReference type="PANTHER" id="PTHR24198:SF165">
    <property type="entry name" value="ANKYRIN REPEAT-CONTAINING PROTEIN-RELATED"/>
    <property type="match status" value="1"/>
</dbReference>
<sequence length="1783" mass="200356">MASQVLPTLPSKMGGFVSYLAKNPTRPMVQLLEPYKAFEGKLREVYAQEPDNPLLNDPHINTVPLFDGQENELKIRARDIAEGNEIEKNKYIMALPDKKRKANGSPAIVSSLQEFQQHFNIFSESSLSDMDWSNVVAAGSSVLTSLIPVPEEHSGSKRALRNYYHEIVAPASDVDLFLYGLTEDEAKEKIKKIEQTIKDSILAETTTVRTKNAITIASQHPVRHVQIVLRIYKSVSEILTGFDVDCSGIAYDGKQVYATPRAISALITQVNHVDLSRRSPSYENRLSKYSHRGFEAYWSELDRTKIDPTIFERSFPRTFGLARLLVLEMLPKDSDRVSYEAKRRAERGRPAKNTWTVRGKGGNYKDDHEDEVADWADEDDISNYHSFTIPYGPKFHARKIEKLFYTKDLLLNAEWNTKERESKLHRHPAFVGDAEFVFGDCCGFCPAPETKQDKLLAEEEAGIYISGEMKFITDNPGRQAIGSFNPLTSDDWTDMAYVSANGRMCRAVVDHDLTEVEKCLLEGIDPNRRDYTGRTLLHLAVMTSTVDIVKCLLKHGAYIVPRVSDGRTALHMAAIRGDADIIHALHEKNEENKNARESAKAAEDAKAESTEPKKETAKKTSADSEDSNMSDSDEAEILDHSDADSVADSEASAGLDTSTFLKVETVDLKKAKAKPAEESAEPSKIEPKDDILDPIIPAWDTACTPHHLAILFGNSEALEKLVKEFGSDLNVPIKLWNSYNNEPSGAILSLVLALSLPPEQAEEIVKVMIKLGAKSSQANMDGSTAFQYFVNHSVEMLELLMKYDMKHAKPALNWISFTDSNAWSPKYSTPLRTAIENRDGEATKRLLDLGADYEVNFEEWQVAVQRQFKDENLMMDKDKFCSNTEQPVMVAASQECPDIVRLLIEAGADVNTSNTAGQQVLLGASTYISGNAETLLDVVQSKIQQLQSAHELRDSEQPEHAMEDYDSLMNEFEPGTYKHWAASRYVKLQKDTWQAFLDRYKQQQEQKTGNNALQNKVKAINDLIAQLKSLEKYITDKGGKSFAELHLDLKDPNGASVNATSNYQKMVQAAQRNHAAQNRQNQASRAVFNFHAPDMTDAKRGEYVELMEAAWEGNLCKVKEMTTIPRGEKGDQPPLTITATDNEGLGAFHYAFLRKHVDVAFAMLDIAQAQYVPRDSKRSFVIAPENDGEDSECDSDGSDQSSDGLNLYERLPASMRNQFTIEDITQISTLVKSETSPIAFLRRHIWVEAFKQVMGMEDDSQKSAITLDEYAILKDDMDLFNKLREVEAKFDKIQAEMLPDKSADYKYHFSSTLFDYALRLGRLRFVADSMKRFGAGIPLKHLIKTSGIEVQEKPKYYQGLSIRGKKNQEWAKGYRQNWMTSSIDERPPLMRACHDGALDAVEWLLSDAPMRMYEEFAAQNGDDESVKLLSQAPGGLRKAVQDWLNTRRQLAIHSAMLCGDVEKRQKLISYLIKAVPESLNGKSNDGRTPLHLAFARRDTATANLLIDAGASIEAKMDNGDNILHSLLTIFRSPQSWSSHQAPLDHASIDKMLALLDPALVKNLLLMRNTYPAGARTPLQKWLALDPYTSKSRSSKKHCCASETLRLILRYSDTEDLDLVDGAGDTITHKLVASTKPRLLSIIFQVRPSVIQRENAVGRTPMEVARDAWLAEQVREPPKVGLGKYHWNVRARNQNVLQKPLDWFKHSREEPDMKTVVWEMCRAQFEKWTGKRRLVSLAEANEVAKRLTGSKSDEVILARTGDSASDEVNQWWTEPALGDCDDKA</sequence>
<dbReference type="SUPFAM" id="SSF48403">
    <property type="entry name" value="Ankyrin repeat"/>
    <property type="match status" value="2"/>
</dbReference>
<dbReference type="OrthoDB" id="539213at2759"/>
<dbReference type="EMBL" id="MU004230">
    <property type="protein sequence ID" value="KAF2674811.1"/>
    <property type="molecule type" value="Genomic_DNA"/>
</dbReference>
<dbReference type="Gene3D" id="1.25.40.20">
    <property type="entry name" value="Ankyrin repeat-containing domain"/>
    <property type="match status" value="4"/>
</dbReference>
<feature type="region of interest" description="Disordered" evidence="4">
    <location>
        <begin position="1183"/>
        <end position="1204"/>
    </location>
</feature>
<dbReference type="PANTHER" id="PTHR24198">
    <property type="entry name" value="ANKYRIN REPEAT AND PROTEIN KINASE DOMAIN-CONTAINING PROTEIN"/>
    <property type="match status" value="1"/>
</dbReference>
<reference evidence="5" key="1">
    <citation type="journal article" date="2020" name="Stud. Mycol.">
        <title>101 Dothideomycetes genomes: a test case for predicting lifestyles and emergence of pathogens.</title>
        <authorList>
            <person name="Haridas S."/>
            <person name="Albert R."/>
            <person name="Binder M."/>
            <person name="Bloem J."/>
            <person name="Labutti K."/>
            <person name="Salamov A."/>
            <person name="Andreopoulos B."/>
            <person name="Baker S."/>
            <person name="Barry K."/>
            <person name="Bills G."/>
            <person name="Bluhm B."/>
            <person name="Cannon C."/>
            <person name="Castanera R."/>
            <person name="Culley D."/>
            <person name="Daum C."/>
            <person name="Ezra D."/>
            <person name="Gonzalez J."/>
            <person name="Henrissat B."/>
            <person name="Kuo A."/>
            <person name="Liang C."/>
            <person name="Lipzen A."/>
            <person name="Lutzoni F."/>
            <person name="Magnuson J."/>
            <person name="Mondo S."/>
            <person name="Nolan M."/>
            <person name="Ohm R."/>
            <person name="Pangilinan J."/>
            <person name="Park H.-J."/>
            <person name="Ramirez L."/>
            <person name="Alfaro M."/>
            <person name="Sun H."/>
            <person name="Tritt A."/>
            <person name="Yoshinaga Y."/>
            <person name="Zwiers L.-H."/>
            <person name="Turgeon B."/>
            <person name="Goodwin S."/>
            <person name="Spatafora J."/>
            <person name="Crous P."/>
            <person name="Grigoriev I."/>
        </authorList>
    </citation>
    <scope>NUCLEOTIDE SEQUENCE</scope>
    <source>
        <strain evidence="5">CBS 115976</strain>
    </source>
</reference>
<gene>
    <name evidence="5" type="ORF">BT63DRAFT_395370</name>
</gene>
<keyword evidence="1" id="KW-0677">Repeat</keyword>
<feature type="repeat" description="ANK" evidence="3">
    <location>
        <begin position="565"/>
        <end position="597"/>
    </location>
</feature>
<feature type="repeat" description="ANK" evidence="3">
    <location>
        <begin position="532"/>
        <end position="557"/>
    </location>
</feature>
<evidence type="ECO:0000256" key="3">
    <source>
        <dbReference type="PROSITE-ProRule" id="PRU00023"/>
    </source>
</evidence>
<evidence type="ECO:0000256" key="2">
    <source>
        <dbReference type="ARBA" id="ARBA00023043"/>
    </source>
</evidence>
<feature type="repeat" description="ANK" evidence="3">
    <location>
        <begin position="1485"/>
        <end position="1517"/>
    </location>
</feature>
<dbReference type="PROSITE" id="PS50088">
    <property type="entry name" value="ANK_REPEAT"/>
    <property type="match status" value="4"/>
</dbReference>
<feature type="repeat" description="ANK" evidence="3">
    <location>
        <begin position="883"/>
        <end position="915"/>
    </location>
</feature>
<dbReference type="InterPro" id="IPR002110">
    <property type="entry name" value="Ankyrin_rpt"/>
</dbReference>
<evidence type="ECO:0000256" key="4">
    <source>
        <dbReference type="SAM" id="MobiDB-lite"/>
    </source>
</evidence>
<dbReference type="Pfam" id="PF00023">
    <property type="entry name" value="Ank"/>
    <property type="match status" value="1"/>
</dbReference>
<proteinExistence type="predicted"/>
<keyword evidence="6" id="KW-1185">Reference proteome</keyword>
<evidence type="ECO:0000256" key="1">
    <source>
        <dbReference type="ARBA" id="ARBA00022737"/>
    </source>
</evidence>
<dbReference type="Pfam" id="PF26128">
    <property type="entry name" value="Gad2"/>
    <property type="match status" value="1"/>
</dbReference>
<accession>A0A6A6UTR1</accession>
<evidence type="ECO:0000313" key="6">
    <source>
        <dbReference type="Proteomes" id="UP000799302"/>
    </source>
</evidence>
<dbReference type="Proteomes" id="UP000799302">
    <property type="component" value="Unassembled WGS sequence"/>
</dbReference>
<dbReference type="SMART" id="SM00248">
    <property type="entry name" value="ANK"/>
    <property type="match status" value="9"/>
</dbReference>
<dbReference type="PROSITE" id="PS50297">
    <property type="entry name" value="ANK_REP_REGION"/>
    <property type="match status" value="4"/>
</dbReference>
<keyword evidence="2 3" id="KW-0040">ANK repeat</keyword>
<feature type="region of interest" description="Disordered" evidence="4">
    <location>
        <begin position="589"/>
        <end position="633"/>
    </location>
</feature>
<dbReference type="InterPro" id="IPR036770">
    <property type="entry name" value="Ankyrin_rpt-contain_sf"/>
</dbReference>
<evidence type="ECO:0000313" key="5">
    <source>
        <dbReference type="EMBL" id="KAF2674811.1"/>
    </source>
</evidence>
<feature type="compositionally biased region" description="Basic and acidic residues" evidence="4">
    <location>
        <begin position="589"/>
        <end position="622"/>
    </location>
</feature>
<feature type="compositionally biased region" description="Acidic residues" evidence="4">
    <location>
        <begin position="1186"/>
        <end position="1197"/>
    </location>
</feature>